<feature type="transmembrane region" description="Helical" evidence="1">
    <location>
        <begin position="141"/>
        <end position="162"/>
    </location>
</feature>
<gene>
    <name evidence="2" type="primary">MPUL0C05720</name>
    <name evidence="2" type="ORF">METSCH_C05720</name>
</gene>
<feature type="transmembrane region" description="Helical" evidence="1">
    <location>
        <begin position="107"/>
        <end position="129"/>
    </location>
</feature>
<evidence type="ECO:0000256" key="1">
    <source>
        <dbReference type="SAM" id="Phobius"/>
    </source>
</evidence>
<dbReference type="AlphaFoldDB" id="A0A4P6XNU7"/>
<proteinExistence type="predicted"/>
<dbReference type="InterPro" id="IPR009305">
    <property type="entry name" value="Mpo1-like"/>
</dbReference>
<dbReference type="Proteomes" id="UP000292447">
    <property type="component" value="Chromosome III"/>
</dbReference>
<keyword evidence="1" id="KW-0472">Membrane</keyword>
<protein>
    <submittedName>
        <fullName evidence="2">Putative membrane protein YGL010W</fullName>
    </submittedName>
</protein>
<reference evidence="3" key="1">
    <citation type="submission" date="2019-03" db="EMBL/GenBank/DDBJ databases">
        <title>Snf2 controls pulcherriminic acid biosynthesis and connects pigmentation and antifungal activity of the yeast Metschnikowia pulcherrima.</title>
        <authorList>
            <person name="Gore-Lloyd D."/>
            <person name="Sumann I."/>
            <person name="Brachmann A.O."/>
            <person name="Schneeberger K."/>
            <person name="Ortiz-Merino R.A."/>
            <person name="Moreno-Beltran M."/>
            <person name="Schlaefli M."/>
            <person name="Kirner P."/>
            <person name="Santos Kron A."/>
            <person name="Wolfe K.H."/>
            <person name="Piel J."/>
            <person name="Ahrens C.H."/>
            <person name="Henk D."/>
            <person name="Freimoser F.M."/>
        </authorList>
    </citation>
    <scope>NUCLEOTIDE SEQUENCE [LARGE SCALE GENOMIC DNA]</scope>
    <source>
        <strain evidence="3">APC 1.2</strain>
    </source>
</reference>
<dbReference type="EMBL" id="CP034458">
    <property type="protein sequence ID" value="QBM88599.1"/>
    <property type="molecule type" value="Genomic_DNA"/>
</dbReference>
<dbReference type="GO" id="GO:0046521">
    <property type="term" value="P:sphingoid catabolic process"/>
    <property type="evidence" value="ECO:0007669"/>
    <property type="project" value="TreeGrafter"/>
</dbReference>
<dbReference type="GO" id="GO:0005783">
    <property type="term" value="C:endoplasmic reticulum"/>
    <property type="evidence" value="ECO:0007669"/>
    <property type="project" value="TreeGrafter"/>
</dbReference>
<accession>A0A4P6XNU7</accession>
<name>A0A4P6XNU7_9ASCO</name>
<feature type="transmembrane region" description="Helical" evidence="1">
    <location>
        <begin position="24"/>
        <end position="44"/>
    </location>
</feature>
<dbReference type="PANTHER" id="PTHR28026">
    <property type="entry name" value="DUF962 DOMAIN PROTEIN (AFU_ORTHOLOGUE AFUA_8G05310)"/>
    <property type="match status" value="1"/>
</dbReference>
<dbReference type="PANTHER" id="PTHR28026:SF9">
    <property type="entry name" value="2-HYDROXY-PALMITIC ACID DIOXYGENASE MPO1"/>
    <property type="match status" value="1"/>
</dbReference>
<sequence length="190" mass="21905">MPGLLDIRGHLVFYRKYHFNKKNVAIHLVCIPIILLSAICFTIGNVIFTPYPYLTVGVAAAWIYGLYYVLLDWQLGIPAFLFLTGFAHLQRVYYLELCPSSLILRSHYTQLAVGAHIVCWLAQFYGHAFYEKRAPALSENLLQAVVLAPFFVVYEIAFWLGFKLDVKRDMDNRAGTAVREMLEREHKKED</sequence>
<organism evidence="2 3">
    <name type="scientific">Metschnikowia aff. pulcherrima</name>
    <dbReference type="NCBI Taxonomy" id="2163413"/>
    <lineage>
        <taxon>Eukaryota</taxon>
        <taxon>Fungi</taxon>
        <taxon>Dikarya</taxon>
        <taxon>Ascomycota</taxon>
        <taxon>Saccharomycotina</taxon>
        <taxon>Pichiomycetes</taxon>
        <taxon>Metschnikowiaceae</taxon>
        <taxon>Metschnikowia</taxon>
    </lineage>
</organism>
<evidence type="ECO:0000313" key="3">
    <source>
        <dbReference type="Proteomes" id="UP000292447"/>
    </source>
</evidence>
<keyword evidence="1" id="KW-1133">Transmembrane helix</keyword>
<dbReference type="GO" id="GO:0016020">
    <property type="term" value="C:membrane"/>
    <property type="evidence" value="ECO:0007669"/>
    <property type="project" value="GOC"/>
</dbReference>
<dbReference type="Pfam" id="PF06127">
    <property type="entry name" value="Mpo1-like"/>
    <property type="match status" value="1"/>
</dbReference>
<keyword evidence="3" id="KW-1185">Reference proteome</keyword>
<evidence type="ECO:0000313" key="2">
    <source>
        <dbReference type="EMBL" id="QBM88599.1"/>
    </source>
</evidence>
<keyword evidence="1" id="KW-0812">Transmembrane</keyword>